<dbReference type="OrthoDB" id="2959414at2"/>
<dbReference type="EMBL" id="VLTJ01000039">
    <property type="protein sequence ID" value="TSH90615.1"/>
    <property type="molecule type" value="Genomic_DNA"/>
</dbReference>
<dbReference type="CDD" id="cd00093">
    <property type="entry name" value="HTH_XRE"/>
    <property type="match status" value="1"/>
</dbReference>
<gene>
    <name evidence="2" type="ORF">FOZ76_22690</name>
</gene>
<accession>A0A556ACK2</accession>
<feature type="domain" description="HTH cro/C1-type" evidence="1">
    <location>
        <begin position="16"/>
        <end position="70"/>
    </location>
</feature>
<reference evidence="2 3" key="1">
    <citation type="submission" date="2019-07" db="EMBL/GenBank/DDBJ databases">
        <title>Qingshengfaniella alkalisoli gen. nov., sp. nov., isolated from saline soil.</title>
        <authorList>
            <person name="Xu L."/>
            <person name="Huang X.-X."/>
            <person name="Sun J.-Q."/>
        </authorList>
    </citation>
    <scope>NUCLEOTIDE SEQUENCE [LARGE SCALE GENOMIC DNA]</scope>
    <source>
        <strain evidence="2 3">DSM 27279</strain>
    </source>
</reference>
<dbReference type="RefSeq" id="WP_143950532.1">
    <property type="nucleotide sequence ID" value="NZ_BAABMB010000003.1"/>
</dbReference>
<comment type="caution">
    <text evidence="2">The sequence shown here is derived from an EMBL/GenBank/DDBJ whole genome shotgun (WGS) entry which is preliminary data.</text>
</comment>
<keyword evidence="3" id="KW-1185">Reference proteome</keyword>
<proteinExistence type="predicted"/>
<sequence>MDTTLAASPGKAGDYLRLWRKRRRLSQLDLALAAEVSQRHLSFLESGRAAPSRQMLLRLAEQLDVPLQERNAMMLAAGYAPTYTEHTLEHPSMAPARDAIERVLKGHEPFPALAVDRHWQLLMANAALGALLDGVRDRGLLAPPVNVLRLSLHPDGLATRIDNLAEWRAHVLERLRHQIASTQDPALADLLRELAAYPVGGQPPSAHAVAPEGAGVFVPLRLKTPGGLLSFISTTTVFGTPRDVLLAGIAVEAFFPADARTRQALERLAPA</sequence>
<dbReference type="GO" id="GO:0003677">
    <property type="term" value="F:DNA binding"/>
    <property type="evidence" value="ECO:0007669"/>
    <property type="project" value="InterPro"/>
</dbReference>
<dbReference type="SUPFAM" id="SSF47413">
    <property type="entry name" value="lambda repressor-like DNA-binding domains"/>
    <property type="match status" value="1"/>
</dbReference>
<dbReference type="Pfam" id="PF17765">
    <property type="entry name" value="MLTR_LBD"/>
    <property type="match status" value="1"/>
</dbReference>
<dbReference type="Pfam" id="PF01381">
    <property type="entry name" value="HTH_3"/>
    <property type="match status" value="1"/>
</dbReference>
<dbReference type="Gene3D" id="3.30.450.180">
    <property type="match status" value="1"/>
</dbReference>
<dbReference type="Proteomes" id="UP000318405">
    <property type="component" value="Unassembled WGS sequence"/>
</dbReference>
<dbReference type="AlphaFoldDB" id="A0A556ACK2"/>
<dbReference type="InterPro" id="IPR001387">
    <property type="entry name" value="Cro/C1-type_HTH"/>
</dbReference>
<dbReference type="PANTHER" id="PTHR35010:SF4">
    <property type="entry name" value="BLL5781 PROTEIN"/>
    <property type="match status" value="1"/>
</dbReference>
<evidence type="ECO:0000313" key="2">
    <source>
        <dbReference type="EMBL" id="TSH90615.1"/>
    </source>
</evidence>
<dbReference type="InterPro" id="IPR041413">
    <property type="entry name" value="MLTR_LBD"/>
</dbReference>
<dbReference type="PROSITE" id="PS50943">
    <property type="entry name" value="HTH_CROC1"/>
    <property type="match status" value="1"/>
</dbReference>
<dbReference type="Gene3D" id="1.10.260.40">
    <property type="entry name" value="lambda repressor-like DNA-binding domains"/>
    <property type="match status" value="1"/>
</dbReference>
<evidence type="ECO:0000313" key="3">
    <source>
        <dbReference type="Proteomes" id="UP000318405"/>
    </source>
</evidence>
<protein>
    <submittedName>
        <fullName evidence="2">Helix-turn-helix transcriptional regulator</fullName>
    </submittedName>
</protein>
<evidence type="ECO:0000259" key="1">
    <source>
        <dbReference type="PROSITE" id="PS50943"/>
    </source>
</evidence>
<dbReference type="PANTHER" id="PTHR35010">
    <property type="entry name" value="BLL4672 PROTEIN-RELATED"/>
    <property type="match status" value="1"/>
</dbReference>
<dbReference type="SMART" id="SM00530">
    <property type="entry name" value="HTH_XRE"/>
    <property type="match status" value="1"/>
</dbReference>
<organism evidence="2 3">
    <name type="scientific">Verticiella sediminum</name>
    <dbReference type="NCBI Taxonomy" id="1247510"/>
    <lineage>
        <taxon>Bacteria</taxon>
        <taxon>Pseudomonadati</taxon>
        <taxon>Pseudomonadota</taxon>
        <taxon>Betaproteobacteria</taxon>
        <taxon>Burkholderiales</taxon>
        <taxon>Alcaligenaceae</taxon>
        <taxon>Verticiella</taxon>
    </lineage>
</organism>
<dbReference type="InterPro" id="IPR010982">
    <property type="entry name" value="Lambda_DNA-bd_dom_sf"/>
</dbReference>
<name>A0A556ACK2_9BURK</name>